<dbReference type="InterPro" id="IPR036866">
    <property type="entry name" value="RibonucZ/Hydroxyglut_hydro"/>
</dbReference>
<sequence>RAATVEGEREALLELGGVTRQYLNHQHEAATVCDWVAATLDAPVHCHEADARAVRQVCSVGETFSERQLLDGDFEIIPIPGHTPGA</sequence>
<reference evidence="1" key="1">
    <citation type="submission" date="2022-07" db="EMBL/GenBank/DDBJ databases">
        <title>Diversity of ethanolamine utilization by human commensal Escherichia coli.</title>
        <authorList>
            <person name="Jubelin G."/>
        </authorList>
    </citation>
    <scope>NUCLEOTIDE SEQUENCE</scope>
    <source>
        <strain evidence="1">S1</strain>
    </source>
</reference>
<evidence type="ECO:0000313" key="1">
    <source>
        <dbReference type="EMBL" id="MCR6679200.1"/>
    </source>
</evidence>
<comment type="caution">
    <text evidence="1">The sequence shown here is derived from an EMBL/GenBank/DDBJ whole genome shotgun (WGS) entry which is preliminary data.</text>
</comment>
<dbReference type="Gene3D" id="3.60.15.10">
    <property type="entry name" value="Ribonuclease Z/Hydroxyacylglutathione hydrolase-like"/>
    <property type="match status" value="1"/>
</dbReference>
<protein>
    <recommendedName>
        <fullName evidence="3">MBL fold metallo-hydrolase</fullName>
    </recommendedName>
</protein>
<evidence type="ECO:0008006" key="3">
    <source>
        <dbReference type="Google" id="ProtNLM"/>
    </source>
</evidence>
<organism evidence="1 2">
    <name type="scientific">Escherichia marmotae</name>
    <dbReference type="NCBI Taxonomy" id="1499973"/>
    <lineage>
        <taxon>Bacteria</taxon>
        <taxon>Pseudomonadati</taxon>
        <taxon>Pseudomonadota</taxon>
        <taxon>Gammaproteobacteria</taxon>
        <taxon>Enterobacterales</taxon>
        <taxon>Enterobacteriaceae</taxon>
        <taxon>Escherichia</taxon>
    </lineage>
</organism>
<accession>A0AAW5N0F7</accession>
<gene>
    <name evidence="1" type="ORF">NVV43_27385</name>
</gene>
<dbReference type="EMBL" id="JANPXH010000945">
    <property type="protein sequence ID" value="MCR6679200.1"/>
    <property type="molecule type" value="Genomic_DNA"/>
</dbReference>
<proteinExistence type="predicted"/>
<evidence type="ECO:0000313" key="2">
    <source>
        <dbReference type="Proteomes" id="UP001206878"/>
    </source>
</evidence>
<name>A0AAW5N0F7_9ESCH</name>
<dbReference type="SUPFAM" id="SSF56281">
    <property type="entry name" value="Metallo-hydrolase/oxidoreductase"/>
    <property type="match status" value="1"/>
</dbReference>
<dbReference type="AlphaFoldDB" id="A0AAW5N0F7"/>
<feature type="non-terminal residue" evidence="1">
    <location>
        <position position="86"/>
    </location>
</feature>
<feature type="non-terminal residue" evidence="1">
    <location>
        <position position="1"/>
    </location>
</feature>
<dbReference type="Proteomes" id="UP001206878">
    <property type="component" value="Unassembled WGS sequence"/>
</dbReference>